<gene>
    <name evidence="2" type="ORF">A6X21_15425</name>
</gene>
<dbReference type="STRING" id="1841610.A6X21_15425"/>
<protein>
    <submittedName>
        <fullName evidence="2">Uncharacterized protein</fullName>
    </submittedName>
</protein>
<reference evidence="2 3" key="1">
    <citation type="submission" date="2016-05" db="EMBL/GenBank/DDBJ databases">
        <title>Genomic and physiological characterization of Planctopirus sp. isolated from fresh water lake.</title>
        <authorList>
            <person name="Subhash Y."/>
            <person name="Ramana C."/>
        </authorList>
    </citation>
    <scope>NUCLEOTIDE SEQUENCE [LARGE SCALE GENOMIC DNA]</scope>
    <source>
        <strain evidence="2 3">JC280</strain>
    </source>
</reference>
<name>A0A1C3ETW6_9PLAN</name>
<organism evidence="2 3">
    <name type="scientific">Planctopirus hydrillae</name>
    <dbReference type="NCBI Taxonomy" id="1841610"/>
    <lineage>
        <taxon>Bacteria</taxon>
        <taxon>Pseudomonadati</taxon>
        <taxon>Planctomycetota</taxon>
        <taxon>Planctomycetia</taxon>
        <taxon>Planctomycetales</taxon>
        <taxon>Planctomycetaceae</taxon>
        <taxon>Planctopirus</taxon>
    </lineage>
</organism>
<dbReference type="EMBL" id="LYDR01000004">
    <property type="protein sequence ID" value="ODA36732.1"/>
    <property type="molecule type" value="Genomic_DNA"/>
</dbReference>
<proteinExistence type="predicted"/>
<keyword evidence="3" id="KW-1185">Reference proteome</keyword>
<feature type="compositionally biased region" description="Polar residues" evidence="1">
    <location>
        <begin position="129"/>
        <end position="139"/>
    </location>
</feature>
<evidence type="ECO:0000313" key="3">
    <source>
        <dbReference type="Proteomes" id="UP000094828"/>
    </source>
</evidence>
<dbReference type="RefSeq" id="WP_068845251.1">
    <property type="nucleotide sequence ID" value="NZ_LYDR01000004.1"/>
</dbReference>
<evidence type="ECO:0000313" key="2">
    <source>
        <dbReference type="EMBL" id="ODA36732.1"/>
    </source>
</evidence>
<feature type="region of interest" description="Disordered" evidence="1">
    <location>
        <begin position="1"/>
        <end position="29"/>
    </location>
</feature>
<evidence type="ECO:0000256" key="1">
    <source>
        <dbReference type="SAM" id="MobiDB-lite"/>
    </source>
</evidence>
<dbReference type="Proteomes" id="UP000094828">
    <property type="component" value="Unassembled WGS sequence"/>
</dbReference>
<comment type="caution">
    <text evidence="2">The sequence shown here is derived from an EMBL/GenBank/DDBJ whole genome shotgun (WGS) entry which is preliminary data.</text>
</comment>
<accession>A0A1C3ETW6</accession>
<feature type="region of interest" description="Disordered" evidence="1">
    <location>
        <begin position="47"/>
        <end position="79"/>
    </location>
</feature>
<dbReference type="AlphaFoldDB" id="A0A1C3ETW6"/>
<feature type="region of interest" description="Disordered" evidence="1">
    <location>
        <begin position="120"/>
        <end position="147"/>
    </location>
</feature>
<dbReference type="OrthoDB" id="9898547at2"/>
<sequence length="147" mass="14824">MSATVADASGSWKGEGIPTKVENPTKPGVLRGADACGVRILPDEAGEMAGMGGEGLEQPPLSSLKTALTSSGGAESGAVQNSSALVAGLVQALATDADLRRLAACWGRLSPDDRQALASHAETMAAARGSTQYSRTGKPSSKDLSAR</sequence>
<feature type="compositionally biased region" description="Polar residues" evidence="1">
    <location>
        <begin position="60"/>
        <end position="79"/>
    </location>
</feature>